<feature type="binding site" evidence="14">
    <location>
        <position position="106"/>
    </location>
    <ligand>
        <name>Mg(2+)</name>
        <dbReference type="ChEBI" id="CHEBI:18420"/>
        <label>2</label>
        <note>catalytic</note>
    </ligand>
</feature>
<keyword evidence="7 12" id="KW-0547">Nucleotide-binding</keyword>
<evidence type="ECO:0000259" key="17">
    <source>
        <dbReference type="Pfam" id="PF04928"/>
    </source>
</evidence>
<keyword evidence="9 14" id="KW-0460">Magnesium</keyword>
<evidence type="ECO:0000259" key="18">
    <source>
        <dbReference type="Pfam" id="PF20750"/>
    </source>
</evidence>
<evidence type="ECO:0000256" key="15">
    <source>
        <dbReference type="SAM" id="MobiDB-lite"/>
    </source>
</evidence>
<dbReference type="FunFam" id="3.30.70.590:FF:000004">
    <property type="entry name" value="Poly(A) polymerase gamma"/>
    <property type="match status" value="1"/>
</dbReference>
<evidence type="ECO:0000256" key="1">
    <source>
        <dbReference type="ARBA" id="ARBA00001936"/>
    </source>
</evidence>
<dbReference type="AlphaFoldDB" id="A0A8J1U6W2"/>
<keyword evidence="6 14" id="KW-0479">Metal-binding</keyword>
<keyword evidence="8 12" id="KW-0067">ATP-binding</keyword>
<evidence type="ECO:0000256" key="12">
    <source>
        <dbReference type="PIRNR" id="PIRNR018425"/>
    </source>
</evidence>
<dbReference type="InterPro" id="IPR007012">
    <property type="entry name" value="PolA_pol_cen_dom"/>
</dbReference>
<evidence type="ECO:0000256" key="2">
    <source>
        <dbReference type="ARBA" id="ARBA00004123"/>
    </source>
</evidence>
<feature type="compositionally biased region" description="Polar residues" evidence="15">
    <location>
        <begin position="656"/>
        <end position="666"/>
    </location>
</feature>
<dbReference type="GO" id="GO:0006397">
    <property type="term" value="P:mRNA processing"/>
    <property type="evidence" value="ECO:0007669"/>
    <property type="project" value="UniProtKB-KW"/>
</dbReference>
<feature type="binding site" evidence="14">
    <location>
        <position position="106"/>
    </location>
    <ligand>
        <name>Mg(2+)</name>
        <dbReference type="ChEBI" id="CHEBI:18420"/>
        <label>1</label>
        <note>catalytic</note>
    </ligand>
</feature>
<feature type="binding site" evidence="13">
    <location>
        <position position="100"/>
    </location>
    <ligand>
        <name>ATP</name>
        <dbReference type="ChEBI" id="CHEBI:30616"/>
    </ligand>
</feature>
<evidence type="ECO:0000256" key="10">
    <source>
        <dbReference type="ARBA" id="ARBA00023242"/>
    </source>
</evidence>
<feature type="binding site" evidence="13">
    <location>
        <begin position="104"/>
        <end position="106"/>
    </location>
    <ligand>
        <name>ATP</name>
        <dbReference type="ChEBI" id="CHEBI:30616"/>
    </ligand>
</feature>
<evidence type="ECO:0000256" key="4">
    <source>
        <dbReference type="ARBA" id="ARBA00022664"/>
    </source>
</evidence>
<feature type="binding site" evidence="13">
    <location>
        <begin position="91"/>
        <end position="93"/>
    </location>
    <ligand>
        <name>ATP</name>
        <dbReference type="ChEBI" id="CHEBI:30616"/>
    </ligand>
</feature>
<dbReference type="SUPFAM" id="SSF81631">
    <property type="entry name" value="PAP/OAS1 substrate-binding domain"/>
    <property type="match status" value="1"/>
</dbReference>
<evidence type="ECO:0000256" key="13">
    <source>
        <dbReference type="PIRSR" id="PIRSR018425-1"/>
    </source>
</evidence>
<keyword evidence="4 12" id="KW-0507">mRNA processing</keyword>
<dbReference type="Pfam" id="PF04928">
    <property type="entry name" value="PAP_central"/>
    <property type="match status" value="1"/>
</dbReference>
<feature type="binding site" evidence="13">
    <location>
        <begin position="237"/>
        <end position="238"/>
    </location>
    <ligand>
        <name>ATP</name>
        <dbReference type="ChEBI" id="CHEBI:30616"/>
    </ligand>
</feature>
<dbReference type="InterPro" id="IPR014492">
    <property type="entry name" value="PolyA_polymerase"/>
</dbReference>
<dbReference type="Gene3D" id="3.30.460.10">
    <property type="entry name" value="Beta Polymerase, domain 2"/>
    <property type="match status" value="1"/>
</dbReference>
<dbReference type="SUPFAM" id="SSF55003">
    <property type="entry name" value="PAP/Archaeal CCA-adding enzyme, C-terminal domain"/>
    <property type="match status" value="1"/>
</dbReference>
<dbReference type="GO" id="GO:0046872">
    <property type="term" value="F:metal ion binding"/>
    <property type="evidence" value="ECO:0007669"/>
    <property type="project" value="UniProtKB-KW"/>
</dbReference>
<proteinExistence type="inferred from homology"/>
<dbReference type="PANTHER" id="PTHR10682">
    <property type="entry name" value="POLY A POLYMERASE"/>
    <property type="match status" value="1"/>
</dbReference>
<dbReference type="InterPro" id="IPR048840">
    <property type="entry name" value="PolA_pol_NTPase"/>
</dbReference>
<evidence type="ECO:0000259" key="16">
    <source>
        <dbReference type="Pfam" id="PF04926"/>
    </source>
</evidence>
<keyword evidence="20" id="KW-1185">Reference proteome</keyword>
<comment type="subcellular location">
    <subcellularLocation>
        <location evidence="2 12">Nucleus</location>
    </subcellularLocation>
</comment>
<evidence type="ECO:0000256" key="6">
    <source>
        <dbReference type="ARBA" id="ARBA00022723"/>
    </source>
</evidence>
<accession>A0A8J1U6W2</accession>
<dbReference type="GO" id="GO:0031123">
    <property type="term" value="P:RNA 3'-end processing"/>
    <property type="evidence" value="ECO:0007669"/>
    <property type="project" value="InterPro"/>
</dbReference>
<comment type="function">
    <text evidence="12">Polymerase that creates the 3'-poly(A) tail of mRNA's.</text>
</comment>
<evidence type="ECO:0000256" key="14">
    <source>
        <dbReference type="PIRSR" id="PIRSR018425-2"/>
    </source>
</evidence>
<feature type="binding site" evidence="14">
    <location>
        <position position="104"/>
    </location>
    <ligand>
        <name>Mg(2+)</name>
        <dbReference type="ChEBI" id="CHEBI:18420"/>
        <label>2</label>
        <note>catalytic</note>
    </ligand>
</feature>
<dbReference type="CDD" id="cd05402">
    <property type="entry name" value="NT_PAP_TUTase"/>
    <property type="match status" value="1"/>
</dbReference>
<dbReference type="OrthoDB" id="412748at2759"/>
<feature type="region of interest" description="Disordered" evidence="15">
    <location>
        <begin position="589"/>
        <end position="672"/>
    </location>
</feature>
<dbReference type="Pfam" id="PF20750">
    <property type="entry name" value="PAP_NTPase"/>
    <property type="match status" value="1"/>
</dbReference>
<feature type="binding site" evidence="13">
    <location>
        <position position="219"/>
    </location>
    <ligand>
        <name>ATP</name>
        <dbReference type="ChEBI" id="CHEBI:30616"/>
    </ligand>
</feature>
<feature type="domain" description="Poly(A) polymerase central" evidence="17">
    <location>
        <begin position="210"/>
        <end position="354"/>
    </location>
</feature>
<evidence type="ECO:0000256" key="9">
    <source>
        <dbReference type="ARBA" id="ARBA00022842"/>
    </source>
</evidence>
<feature type="compositionally biased region" description="Basic residues" evidence="15">
    <location>
        <begin position="590"/>
        <end position="602"/>
    </location>
</feature>
<gene>
    <name evidence="19" type="ORF">OFUS_LOCUS16289</name>
</gene>
<comment type="catalytic activity">
    <reaction evidence="11 12">
        <text>RNA(n) + ATP = RNA(n)-3'-adenine ribonucleotide + diphosphate</text>
        <dbReference type="Rhea" id="RHEA:11332"/>
        <dbReference type="Rhea" id="RHEA-COMP:14527"/>
        <dbReference type="Rhea" id="RHEA-COMP:17347"/>
        <dbReference type="ChEBI" id="CHEBI:30616"/>
        <dbReference type="ChEBI" id="CHEBI:33019"/>
        <dbReference type="ChEBI" id="CHEBI:140395"/>
        <dbReference type="ChEBI" id="CHEBI:173115"/>
        <dbReference type="EC" id="2.7.7.19"/>
    </reaction>
</comment>
<feature type="domain" description="Poly(A) polymerase RNA-binding" evidence="16">
    <location>
        <begin position="416"/>
        <end position="487"/>
    </location>
</feature>
<feature type="binding site" evidence="13">
    <location>
        <position position="228"/>
    </location>
    <ligand>
        <name>ATP</name>
        <dbReference type="ChEBI" id="CHEBI:30616"/>
    </ligand>
</feature>
<evidence type="ECO:0000256" key="3">
    <source>
        <dbReference type="ARBA" id="ARBA00010912"/>
    </source>
</evidence>
<dbReference type="GO" id="GO:1990817">
    <property type="term" value="F:poly(A) RNA polymerase activity"/>
    <property type="evidence" value="ECO:0007669"/>
    <property type="project" value="UniProtKB-UniRule"/>
</dbReference>
<feature type="binding site" evidence="14">
    <location>
        <position position="158"/>
    </location>
    <ligand>
        <name>Mg(2+)</name>
        <dbReference type="ChEBI" id="CHEBI:18420"/>
        <label>2</label>
        <note>catalytic</note>
    </ligand>
</feature>
<dbReference type="InterPro" id="IPR043519">
    <property type="entry name" value="NT_sf"/>
</dbReference>
<evidence type="ECO:0000256" key="5">
    <source>
        <dbReference type="ARBA" id="ARBA00022679"/>
    </source>
</evidence>
<reference evidence="19" key="1">
    <citation type="submission" date="2022-03" db="EMBL/GenBank/DDBJ databases">
        <authorList>
            <person name="Martin C."/>
        </authorList>
    </citation>
    <scope>NUCLEOTIDE SEQUENCE</scope>
</reference>
<feature type="binding site" evidence="13">
    <location>
        <position position="158"/>
    </location>
    <ligand>
        <name>ATP</name>
        <dbReference type="ChEBI" id="CHEBI:30616"/>
    </ligand>
</feature>
<evidence type="ECO:0000256" key="11">
    <source>
        <dbReference type="ARBA" id="ARBA00048830"/>
    </source>
</evidence>
<comment type="cofactor">
    <cofactor evidence="1">
        <name>Mn(2+)</name>
        <dbReference type="ChEBI" id="CHEBI:29035"/>
    </cofactor>
</comment>
<keyword evidence="10 12" id="KW-0539">Nucleus</keyword>
<dbReference type="Gene3D" id="3.30.70.590">
    <property type="entry name" value="Poly(A) polymerase predicted RNA binding domain"/>
    <property type="match status" value="1"/>
</dbReference>
<comment type="similarity">
    <text evidence="3 12">Belongs to the poly(A) polymerase family.</text>
</comment>
<dbReference type="GO" id="GO:0005524">
    <property type="term" value="F:ATP binding"/>
    <property type="evidence" value="ECO:0007669"/>
    <property type="project" value="UniProtKB-UniRule"/>
</dbReference>
<dbReference type="GO" id="GO:0003723">
    <property type="term" value="F:RNA binding"/>
    <property type="evidence" value="ECO:0007669"/>
    <property type="project" value="UniProtKB-UniRule"/>
</dbReference>
<comment type="caution">
    <text evidence="19">The sequence shown here is derived from an EMBL/GenBank/DDBJ whole genome shotgun (WGS) entry which is preliminary data.</text>
</comment>
<dbReference type="Gene3D" id="1.10.1410.10">
    <property type="match status" value="1"/>
</dbReference>
<evidence type="ECO:0000313" key="20">
    <source>
        <dbReference type="Proteomes" id="UP000749559"/>
    </source>
</evidence>
<evidence type="ECO:0000256" key="7">
    <source>
        <dbReference type="ARBA" id="ARBA00022741"/>
    </source>
</evidence>
<feature type="binding site" evidence="14">
    <location>
        <position position="104"/>
    </location>
    <ligand>
        <name>Mg(2+)</name>
        <dbReference type="ChEBI" id="CHEBI:18420"/>
        <label>1</label>
        <note>catalytic</note>
    </ligand>
</feature>
<feature type="domain" description="Poly(A) polymerase RNA-binding" evidence="16">
    <location>
        <begin position="357"/>
        <end position="413"/>
    </location>
</feature>
<feature type="region of interest" description="Disordered" evidence="15">
    <location>
        <begin position="520"/>
        <end position="556"/>
    </location>
</feature>
<organism evidence="19 20">
    <name type="scientific">Owenia fusiformis</name>
    <name type="common">Polychaete worm</name>
    <dbReference type="NCBI Taxonomy" id="6347"/>
    <lineage>
        <taxon>Eukaryota</taxon>
        <taxon>Metazoa</taxon>
        <taxon>Spiralia</taxon>
        <taxon>Lophotrochozoa</taxon>
        <taxon>Annelida</taxon>
        <taxon>Polychaeta</taxon>
        <taxon>Sedentaria</taxon>
        <taxon>Canalipalpata</taxon>
        <taxon>Sabellida</taxon>
        <taxon>Oweniida</taxon>
        <taxon>Oweniidae</taxon>
        <taxon>Owenia</taxon>
    </lineage>
</organism>
<feature type="domain" description="Poly(A) polymerase nucleotidyltransferase" evidence="18">
    <location>
        <begin position="12"/>
        <end position="205"/>
    </location>
</feature>
<evidence type="ECO:0000313" key="19">
    <source>
        <dbReference type="EMBL" id="CAH1791174.1"/>
    </source>
</evidence>
<keyword evidence="5 12" id="KW-0808">Transferase</keyword>
<dbReference type="InterPro" id="IPR011068">
    <property type="entry name" value="NuclTrfase_I-like_C"/>
</dbReference>
<dbReference type="InterPro" id="IPR007010">
    <property type="entry name" value="PolA_pol_RNA-bd_dom"/>
</dbReference>
<dbReference type="FunFam" id="1.10.1410.10:FF:000001">
    <property type="entry name" value="Putative poly(A) polymerase gamma"/>
    <property type="match status" value="1"/>
</dbReference>
<dbReference type="Pfam" id="PF04926">
    <property type="entry name" value="PAP_RNA-bind"/>
    <property type="match status" value="2"/>
</dbReference>
<dbReference type="PANTHER" id="PTHR10682:SF10">
    <property type="entry name" value="POLYNUCLEOTIDE ADENYLYLTRANSFERASE"/>
    <property type="match status" value="1"/>
</dbReference>
<protein>
    <recommendedName>
        <fullName evidence="12">Poly(A) polymerase</fullName>
        <ecNumber evidence="12">2.7.7.19</ecNumber>
    </recommendedName>
</protein>
<dbReference type="PIRSF" id="PIRSF018425">
    <property type="entry name" value="PolyA_polymerase"/>
    <property type="match status" value="1"/>
</dbReference>
<dbReference type="FunFam" id="3.30.460.10:FF:000002">
    <property type="entry name" value="Poly(A) polymerase alpha, putative"/>
    <property type="match status" value="1"/>
</dbReference>
<name>A0A8J1U6W2_OWEFU</name>
<dbReference type="GO" id="GO:0005634">
    <property type="term" value="C:nucleus"/>
    <property type="evidence" value="ECO:0007669"/>
    <property type="project" value="UniProtKB-SubCell"/>
</dbReference>
<dbReference type="EMBL" id="CAIIXF020000008">
    <property type="protein sequence ID" value="CAH1791174.1"/>
    <property type="molecule type" value="Genomic_DNA"/>
</dbReference>
<comment type="cofactor">
    <cofactor evidence="14">
        <name>Mg(2+)</name>
        <dbReference type="ChEBI" id="CHEBI:18420"/>
    </cofactor>
    <text evidence="14">Binds 2 magnesium ions. Also active with manganese.</text>
</comment>
<evidence type="ECO:0000256" key="8">
    <source>
        <dbReference type="ARBA" id="ARBA00022840"/>
    </source>
</evidence>
<dbReference type="Proteomes" id="UP000749559">
    <property type="component" value="Unassembled WGS sequence"/>
</dbReference>
<dbReference type="EC" id="2.7.7.19" evidence="12"/>
<sequence length="672" mass="76036">MSSQNRETKYPGITSPLSLAEPKEFDLQLTEKLVETLKPFNVFESEAELAHRMNVLSKINTLVKQWIKDVCYKKNMPATIAESVGGKVFTFGSYRLGVHTKGADIDTLCVAPRNVDRSDFFTTFYELLKQQKETKDLRAVEEAYVPVIKMEFDGIELDMLFARLALQVVPENQELSTQSILKNLDQKCVRSLNGCRVTDEILRMVPNIDNFRMTLRAIKLWAKKKGIYSNALGFLGGVSWAMLVARVCQLYPNAAPSTLLNKFFLVYTKWDWPNPVLLKQPEEGKLGFPEWDPRINPADRYHLMPIITPAYPQQNSTFNVTLSTRTIMMDELQAGLDTTNAILEGKEEWVKLFEDSNFFQKYKHYIVVIVKSGTEEHHLEWSGLVESKLRILVGNLERNSYIQLAHIKPTSYGKIDSDKDNHITKWFVGLLFNKTNNMNLDLTYDIQSFSDTVYRQAINIKMYEEDMKIEIKHVKRKELDAYLPQSVLKKQNIKTSKKSIETIKLSDSPIVTTTLQTTVDLTNDTPSSVPVDISGTESMEESQRSKPSESESVNSDISVVSMKEEANDPNVNGETKASAIPQTDVLLVPKRPHSPSVHHHGTPPKFPRINDEEEGSSSPMQIEDSMGHKLPISPTGPTTERFSPIAEESGPVQAPANISTEKTVIKSQVELK</sequence>
<dbReference type="SUPFAM" id="SSF81301">
    <property type="entry name" value="Nucleotidyltransferase"/>
    <property type="match status" value="1"/>
</dbReference>